<gene>
    <name evidence="2" type="ORF">Salat_1621800</name>
</gene>
<dbReference type="EMBL" id="JACGWO010000006">
    <property type="protein sequence ID" value="KAK4424284.1"/>
    <property type="molecule type" value="Genomic_DNA"/>
</dbReference>
<dbReference type="AlphaFoldDB" id="A0AAE1Y5W9"/>
<reference evidence="2" key="1">
    <citation type="submission" date="2020-06" db="EMBL/GenBank/DDBJ databases">
        <authorList>
            <person name="Li T."/>
            <person name="Hu X."/>
            <person name="Zhang T."/>
            <person name="Song X."/>
            <person name="Zhang H."/>
            <person name="Dai N."/>
            <person name="Sheng W."/>
            <person name="Hou X."/>
            <person name="Wei L."/>
        </authorList>
    </citation>
    <scope>NUCLEOTIDE SEQUENCE</scope>
    <source>
        <strain evidence="2">3651</strain>
        <tissue evidence="2">Leaf</tissue>
    </source>
</reference>
<evidence type="ECO:0000313" key="3">
    <source>
        <dbReference type="Proteomes" id="UP001293254"/>
    </source>
</evidence>
<feature type="region of interest" description="Disordered" evidence="1">
    <location>
        <begin position="118"/>
        <end position="164"/>
    </location>
</feature>
<proteinExistence type="predicted"/>
<evidence type="ECO:0000313" key="2">
    <source>
        <dbReference type="EMBL" id="KAK4424284.1"/>
    </source>
</evidence>
<accession>A0AAE1Y5W9</accession>
<name>A0AAE1Y5W9_9LAMI</name>
<protein>
    <submittedName>
        <fullName evidence="2">Uncharacterized protein</fullName>
    </submittedName>
</protein>
<dbReference type="Proteomes" id="UP001293254">
    <property type="component" value="Unassembled WGS sequence"/>
</dbReference>
<sequence length="194" mass="20922">MCLSYLDELADEAELVGKKKYFTLNDKGFKEIECADELEKHNQRTCPLKRASENEQTGAARKLTVNRNKTVGVSSSSNTTCDQEVVAEAQPFTTFESEAQDYVSEVANETEVSTQIEAAKQMTGKAVAPKPPLPGLRAPPGSKPKGKQPLSQESGTTIGPKLLSKGGKQYVTLSNLSGVLQKKKGKSKKGVFIG</sequence>
<keyword evidence="3" id="KW-1185">Reference proteome</keyword>
<reference evidence="2" key="2">
    <citation type="journal article" date="2024" name="Plant">
        <title>Genomic evolution and insights into agronomic trait innovations of Sesamum species.</title>
        <authorList>
            <person name="Miao H."/>
            <person name="Wang L."/>
            <person name="Qu L."/>
            <person name="Liu H."/>
            <person name="Sun Y."/>
            <person name="Le M."/>
            <person name="Wang Q."/>
            <person name="Wei S."/>
            <person name="Zheng Y."/>
            <person name="Lin W."/>
            <person name="Duan Y."/>
            <person name="Cao H."/>
            <person name="Xiong S."/>
            <person name="Wang X."/>
            <person name="Wei L."/>
            <person name="Li C."/>
            <person name="Ma Q."/>
            <person name="Ju M."/>
            <person name="Zhao R."/>
            <person name="Li G."/>
            <person name="Mu C."/>
            <person name="Tian Q."/>
            <person name="Mei H."/>
            <person name="Zhang T."/>
            <person name="Gao T."/>
            <person name="Zhang H."/>
        </authorList>
    </citation>
    <scope>NUCLEOTIDE SEQUENCE</scope>
    <source>
        <strain evidence="2">3651</strain>
    </source>
</reference>
<evidence type="ECO:0000256" key="1">
    <source>
        <dbReference type="SAM" id="MobiDB-lite"/>
    </source>
</evidence>
<organism evidence="2 3">
    <name type="scientific">Sesamum alatum</name>
    <dbReference type="NCBI Taxonomy" id="300844"/>
    <lineage>
        <taxon>Eukaryota</taxon>
        <taxon>Viridiplantae</taxon>
        <taxon>Streptophyta</taxon>
        <taxon>Embryophyta</taxon>
        <taxon>Tracheophyta</taxon>
        <taxon>Spermatophyta</taxon>
        <taxon>Magnoliopsida</taxon>
        <taxon>eudicotyledons</taxon>
        <taxon>Gunneridae</taxon>
        <taxon>Pentapetalae</taxon>
        <taxon>asterids</taxon>
        <taxon>lamiids</taxon>
        <taxon>Lamiales</taxon>
        <taxon>Pedaliaceae</taxon>
        <taxon>Sesamum</taxon>
    </lineage>
</organism>
<comment type="caution">
    <text evidence="2">The sequence shown here is derived from an EMBL/GenBank/DDBJ whole genome shotgun (WGS) entry which is preliminary data.</text>
</comment>